<name>A0A2T2NDD2_CORCC</name>
<proteinExistence type="predicted"/>
<keyword evidence="2" id="KW-1185">Reference proteome</keyword>
<evidence type="ECO:0000313" key="2">
    <source>
        <dbReference type="Proteomes" id="UP000240883"/>
    </source>
</evidence>
<sequence length="299" mass="33646">MSSQISEASAAVGASTDGSISMAIKHLAKQLEEANIADIPQTSAYESRSPFGDPKLRDWFSSLQPQRFKYLVIHGGRTSKLAGVYQRDLELIVHSIAQGREFTRQRFSHCINHTRKTLLGDENEPLDDMQTIMLNIVELRGEREILPPYHIISTYNTNPKQGKPRGLFTLLLYRLLHLGSQNFVEPIQLNDPTDTSTDQLSYKGQVYSHADLFKELFNNLRIECELFIILCNPGDYEDGEETMEMLLQLGHDRLDTEQRVAFPTPVISVFGNSVRIIFSGNGADKALGMGYKGLTEIIP</sequence>
<gene>
    <name evidence="1" type="ORF">BS50DRAFT_591583</name>
</gene>
<protein>
    <submittedName>
        <fullName evidence="1">Uncharacterized protein</fullName>
    </submittedName>
</protein>
<organism evidence="1 2">
    <name type="scientific">Corynespora cassiicola Philippines</name>
    <dbReference type="NCBI Taxonomy" id="1448308"/>
    <lineage>
        <taxon>Eukaryota</taxon>
        <taxon>Fungi</taxon>
        <taxon>Dikarya</taxon>
        <taxon>Ascomycota</taxon>
        <taxon>Pezizomycotina</taxon>
        <taxon>Dothideomycetes</taxon>
        <taxon>Pleosporomycetidae</taxon>
        <taxon>Pleosporales</taxon>
        <taxon>Corynesporascaceae</taxon>
        <taxon>Corynespora</taxon>
    </lineage>
</organism>
<accession>A0A2T2NDD2</accession>
<dbReference type="EMBL" id="KZ678140">
    <property type="protein sequence ID" value="PSN63437.1"/>
    <property type="molecule type" value="Genomic_DNA"/>
</dbReference>
<dbReference type="Proteomes" id="UP000240883">
    <property type="component" value="Unassembled WGS sequence"/>
</dbReference>
<reference evidence="1 2" key="1">
    <citation type="journal article" date="2018" name="Front. Microbiol.">
        <title>Genome-Wide Analysis of Corynespora cassiicola Leaf Fall Disease Putative Effectors.</title>
        <authorList>
            <person name="Lopez D."/>
            <person name="Ribeiro S."/>
            <person name="Label P."/>
            <person name="Fumanal B."/>
            <person name="Venisse J.S."/>
            <person name="Kohler A."/>
            <person name="de Oliveira R.R."/>
            <person name="Labutti K."/>
            <person name="Lipzen A."/>
            <person name="Lail K."/>
            <person name="Bauer D."/>
            <person name="Ohm R.A."/>
            <person name="Barry K.W."/>
            <person name="Spatafora J."/>
            <person name="Grigoriev I.V."/>
            <person name="Martin F.M."/>
            <person name="Pujade-Renaud V."/>
        </authorList>
    </citation>
    <scope>NUCLEOTIDE SEQUENCE [LARGE SCALE GENOMIC DNA]</scope>
    <source>
        <strain evidence="1 2">Philippines</strain>
    </source>
</reference>
<evidence type="ECO:0000313" key="1">
    <source>
        <dbReference type="EMBL" id="PSN63437.1"/>
    </source>
</evidence>
<dbReference type="AlphaFoldDB" id="A0A2T2NDD2"/>